<keyword evidence="2" id="KW-1185">Reference proteome</keyword>
<organism evidence="1 2">
    <name type="scientific">Microbotryum silenes-dioicae</name>
    <dbReference type="NCBI Taxonomy" id="796604"/>
    <lineage>
        <taxon>Eukaryota</taxon>
        <taxon>Fungi</taxon>
        <taxon>Dikarya</taxon>
        <taxon>Basidiomycota</taxon>
        <taxon>Pucciniomycotina</taxon>
        <taxon>Microbotryomycetes</taxon>
        <taxon>Microbotryales</taxon>
        <taxon>Microbotryaceae</taxon>
        <taxon>Microbotryum</taxon>
    </lineage>
</organism>
<gene>
    <name evidence="1" type="primary">BQ5605_C016g08257</name>
    <name evidence="1" type="ORF">BQ5605_C016G08257</name>
</gene>
<sequence length="91" mass="10580">MVEGTTLRRGKHAKQVVWEAESHMSGRFDGKWNLDERWNLGEGRRSGLADAETALANWDALDRELPMTSRHVVCLVLECSLSRRRFLFFKF</sequence>
<reference evidence="1 2" key="1">
    <citation type="submission" date="2016-11" db="EMBL/GenBank/DDBJ databases">
        <authorList>
            <person name="Jaros S."/>
            <person name="Januszkiewicz K."/>
            <person name="Wedrychowicz H."/>
        </authorList>
    </citation>
    <scope>NUCLEOTIDE SEQUENCE [LARGE SCALE GENOMIC DNA]</scope>
</reference>
<dbReference type="EMBL" id="FQNC01000018">
    <property type="protein sequence ID" value="SGY21617.1"/>
    <property type="molecule type" value="Genomic_DNA"/>
</dbReference>
<protein>
    <submittedName>
        <fullName evidence="1">BQ5605_C016g08257 protein</fullName>
    </submittedName>
</protein>
<proteinExistence type="predicted"/>
<evidence type="ECO:0000313" key="2">
    <source>
        <dbReference type="Proteomes" id="UP000249464"/>
    </source>
</evidence>
<dbReference type="Proteomes" id="UP000249464">
    <property type="component" value="Unassembled WGS sequence"/>
</dbReference>
<evidence type="ECO:0000313" key="1">
    <source>
        <dbReference type="EMBL" id="SGY21617.1"/>
    </source>
</evidence>
<accession>A0A2X0MHF8</accession>
<dbReference type="AlphaFoldDB" id="A0A2X0MHF8"/>
<name>A0A2X0MHF8_9BASI</name>